<name>A0A543ILH6_9ACTN</name>
<feature type="region of interest" description="Disordered" evidence="1">
    <location>
        <begin position="151"/>
        <end position="277"/>
    </location>
</feature>
<accession>A0A543ILH6</accession>
<dbReference type="EMBL" id="VFPO01000001">
    <property type="protein sequence ID" value="TQM71437.1"/>
    <property type="molecule type" value="Genomic_DNA"/>
</dbReference>
<dbReference type="PROSITE" id="PS51257">
    <property type="entry name" value="PROKAR_LIPOPROTEIN"/>
    <property type="match status" value="1"/>
</dbReference>
<keyword evidence="2" id="KW-1133">Transmembrane helix</keyword>
<dbReference type="AlphaFoldDB" id="A0A543ILH6"/>
<feature type="transmembrane region" description="Helical" evidence="2">
    <location>
        <begin position="110"/>
        <end position="130"/>
    </location>
</feature>
<feature type="transmembrane region" description="Helical" evidence="2">
    <location>
        <begin position="71"/>
        <end position="90"/>
    </location>
</feature>
<evidence type="ECO:0000256" key="2">
    <source>
        <dbReference type="SAM" id="Phobius"/>
    </source>
</evidence>
<keyword evidence="4" id="KW-1185">Reference proteome</keyword>
<dbReference type="Proteomes" id="UP000316706">
    <property type="component" value="Unassembled WGS sequence"/>
</dbReference>
<evidence type="ECO:0000313" key="3">
    <source>
        <dbReference type="EMBL" id="TQM71437.1"/>
    </source>
</evidence>
<dbReference type="RefSeq" id="WP_141972939.1">
    <property type="nucleotide sequence ID" value="NZ_VFPO01000001.1"/>
</dbReference>
<feature type="compositionally biased region" description="Acidic residues" evidence="1">
    <location>
        <begin position="247"/>
        <end position="260"/>
    </location>
</feature>
<evidence type="ECO:0000256" key="1">
    <source>
        <dbReference type="SAM" id="MobiDB-lite"/>
    </source>
</evidence>
<organism evidence="3 4">
    <name type="scientific">Actinomadura hallensis</name>
    <dbReference type="NCBI Taxonomy" id="337895"/>
    <lineage>
        <taxon>Bacteria</taxon>
        <taxon>Bacillati</taxon>
        <taxon>Actinomycetota</taxon>
        <taxon>Actinomycetes</taxon>
        <taxon>Streptosporangiales</taxon>
        <taxon>Thermomonosporaceae</taxon>
        <taxon>Actinomadura</taxon>
    </lineage>
</organism>
<gene>
    <name evidence="3" type="ORF">FHX41_5206</name>
</gene>
<feature type="compositionally biased region" description="Pro residues" evidence="1">
    <location>
        <begin position="197"/>
        <end position="220"/>
    </location>
</feature>
<feature type="compositionally biased region" description="Pro residues" evidence="1">
    <location>
        <begin position="151"/>
        <end position="183"/>
    </location>
</feature>
<keyword evidence="2" id="KW-0472">Membrane</keyword>
<sequence length="277" mass="28072">MSNGARHGLGVLFGLIVTPVIAACMMYGTEKIGRSVRTLAFDGGDRWVGAAALVFAAVLLGLAAGSRLSPLASLIPGLAYTGTGLLWIVAPRWSFQNLGRDVVPRELFTGYTLLAPYGILLLLGVGLLVASAAPSRWKVLAPGAAAPRFGAPPPAPVGPPPMHGSPAPMGAPQPSPWPAPGQPGQPAGPQYGHAPQYGPPPASAGPADPPPMPPAPPAPAAPAGQAAPPQPGTPAPAEPSAQRETPAGDEPEQPDQDGPDDDKPGDWTRMYGGDRPT</sequence>
<evidence type="ECO:0000313" key="4">
    <source>
        <dbReference type="Proteomes" id="UP000316706"/>
    </source>
</evidence>
<feature type="compositionally biased region" description="Low complexity" evidence="1">
    <location>
        <begin position="184"/>
        <end position="196"/>
    </location>
</feature>
<dbReference type="OrthoDB" id="3544501at2"/>
<keyword evidence="2" id="KW-0812">Transmembrane</keyword>
<feature type="transmembrane region" description="Helical" evidence="2">
    <location>
        <begin position="46"/>
        <end position="64"/>
    </location>
</feature>
<proteinExistence type="predicted"/>
<protein>
    <submittedName>
        <fullName evidence="3">Uncharacterized protein</fullName>
    </submittedName>
</protein>
<comment type="caution">
    <text evidence="3">The sequence shown here is derived from an EMBL/GenBank/DDBJ whole genome shotgun (WGS) entry which is preliminary data.</text>
</comment>
<reference evidence="3 4" key="1">
    <citation type="submission" date="2019-06" db="EMBL/GenBank/DDBJ databases">
        <title>Sequencing the genomes of 1000 actinobacteria strains.</title>
        <authorList>
            <person name="Klenk H.-P."/>
        </authorList>
    </citation>
    <scope>NUCLEOTIDE SEQUENCE [LARGE SCALE GENOMIC DNA]</scope>
    <source>
        <strain evidence="3 4">DSM 45043</strain>
    </source>
</reference>
<feature type="compositionally biased region" description="Pro residues" evidence="1">
    <location>
        <begin position="228"/>
        <end position="237"/>
    </location>
</feature>